<evidence type="ECO:0000313" key="3">
    <source>
        <dbReference type="EMBL" id="KAJ8332892.1"/>
    </source>
</evidence>
<dbReference type="PANTHER" id="PTHR46013:SF4">
    <property type="entry name" value="B-CELL RECEPTOR CD22-RELATED"/>
    <property type="match status" value="1"/>
</dbReference>
<proteinExistence type="predicted"/>
<dbReference type="InterPro" id="IPR013783">
    <property type="entry name" value="Ig-like_fold"/>
</dbReference>
<dbReference type="OrthoDB" id="10039395at2759"/>
<evidence type="ECO:0000313" key="4">
    <source>
        <dbReference type="Proteomes" id="UP001152622"/>
    </source>
</evidence>
<gene>
    <name evidence="3" type="ORF">SKAU_G00417880</name>
</gene>
<dbReference type="PANTHER" id="PTHR46013">
    <property type="entry name" value="VASCULAR CELL ADHESION MOLECULE 1"/>
    <property type="match status" value="1"/>
</dbReference>
<dbReference type="SMART" id="SM00408">
    <property type="entry name" value="IGc2"/>
    <property type="match status" value="2"/>
</dbReference>
<dbReference type="SUPFAM" id="SSF48726">
    <property type="entry name" value="Immunoglobulin"/>
    <property type="match status" value="1"/>
</dbReference>
<feature type="domain" description="Ig-like" evidence="2">
    <location>
        <begin position="162"/>
        <end position="254"/>
    </location>
</feature>
<name>A0A9Q1E610_SYNKA</name>
<dbReference type="Pfam" id="PF13895">
    <property type="entry name" value="Ig_2"/>
    <property type="match status" value="2"/>
</dbReference>
<dbReference type="InterPro" id="IPR003598">
    <property type="entry name" value="Ig_sub2"/>
</dbReference>
<dbReference type="InterPro" id="IPR003599">
    <property type="entry name" value="Ig_sub"/>
</dbReference>
<dbReference type="InterPro" id="IPR036179">
    <property type="entry name" value="Ig-like_dom_sf"/>
</dbReference>
<organism evidence="3 4">
    <name type="scientific">Synaphobranchus kaupii</name>
    <name type="common">Kaup's arrowtooth eel</name>
    <dbReference type="NCBI Taxonomy" id="118154"/>
    <lineage>
        <taxon>Eukaryota</taxon>
        <taxon>Metazoa</taxon>
        <taxon>Chordata</taxon>
        <taxon>Craniata</taxon>
        <taxon>Vertebrata</taxon>
        <taxon>Euteleostomi</taxon>
        <taxon>Actinopterygii</taxon>
        <taxon>Neopterygii</taxon>
        <taxon>Teleostei</taxon>
        <taxon>Anguilliformes</taxon>
        <taxon>Synaphobranchidae</taxon>
        <taxon>Synaphobranchus</taxon>
    </lineage>
</organism>
<dbReference type="InterPro" id="IPR007110">
    <property type="entry name" value="Ig-like_dom"/>
</dbReference>
<reference evidence="3" key="1">
    <citation type="journal article" date="2023" name="Science">
        <title>Genome structures resolve the early diversification of teleost fishes.</title>
        <authorList>
            <person name="Parey E."/>
            <person name="Louis A."/>
            <person name="Montfort J."/>
            <person name="Bouchez O."/>
            <person name="Roques C."/>
            <person name="Iampietro C."/>
            <person name="Lluch J."/>
            <person name="Castinel A."/>
            <person name="Donnadieu C."/>
            <person name="Desvignes T."/>
            <person name="Floi Bucao C."/>
            <person name="Jouanno E."/>
            <person name="Wen M."/>
            <person name="Mejri S."/>
            <person name="Dirks R."/>
            <person name="Jansen H."/>
            <person name="Henkel C."/>
            <person name="Chen W.J."/>
            <person name="Zahm M."/>
            <person name="Cabau C."/>
            <person name="Klopp C."/>
            <person name="Thompson A.W."/>
            <person name="Robinson-Rechavi M."/>
            <person name="Braasch I."/>
            <person name="Lecointre G."/>
            <person name="Bobe J."/>
            <person name="Postlethwait J.H."/>
            <person name="Berthelot C."/>
            <person name="Roest Crollius H."/>
            <person name="Guiguen Y."/>
        </authorList>
    </citation>
    <scope>NUCLEOTIDE SEQUENCE</scope>
    <source>
        <strain evidence="3">WJC10195</strain>
    </source>
</reference>
<dbReference type="Gene3D" id="2.60.40.10">
    <property type="entry name" value="Immunoglobulins"/>
    <property type="match status" value="2"/>
</dbReference>
<dbReference type="AlphaFoldDB" id="A0A9Q1E610"/>
<sequence>MSSLVPEEDPKPPLGAGGSAGTEVKEGNPPTTLPRFEAFSPSSSGSRTDARLKVRLARLQLEAQEKARGLEAQERAQKLEFDHKLAIRKLELEAETKLKLRQLELQNATAQPVASTSASDRFTPHTEYYDVRRHVALPPFRETEVDAYFSTFERLAAALHWPREIWTTLVQCKLTDLQVKVNPDTVTEGQRVTLTCSTTCTLTGSPAFTWYRNGSPLSFTNQGLQFTARSEDAGKYSCAVKGYEDLHTPAVALNVRYCPKSTSVTMSSSAEVEQGRLVTLTCSSDANPPVQSYTWFRKIGAGNSWRGSGWSYTIKQIKYWEDGEYFCQAENEIGTDR</sequence>
<evidence type="ECO:0000259" key="2">
    <source>
        <dbReference type="PROSITE" id="PS50835"/>
    </source>
</evidence>
<feature type="domain" description="Ig-like" evidence="2">
    <location>
        <begin position="259"/>
        <end position="337"/>
    </location>
</feature>
<dbReference type="Proteomes" id="UP001152622">
    <property type="component" value="Chromosome 24"/>
</dbReference>
<dbReference type="SMART" id="SM00409">
    <property type="entry name" value="IG"/>
    <property type="match status" value="2"/>
</dbReference>
<dbReference type="PROSITE" id="PS50835">
    <property type="entry name" value="IG_LIKE"/>
    <property type="match status" value="2"/>
</dbReference>
<comment type="caution">
    <text evidence="3">The sequence shown here is derived from an EMBL/GenBank/DDBJ whole genome shotgun (WGS) entry which is preliminary data.</text>
</comment>
<feature type="region of interest" description="Disordered" evidence="1">
    <location>
        <begin position="1"/>
        <end position="47"/>
    </location>
</feature>
<evidence type="ECO:0000256" key="1">
    <source>
        <dbReference type="SAM" id="MobiDB-lite"/>
    </source>
</evidence>
<accession>A0A9Q1E610</accession>
<dbReference type="CDD" id="cd00096">
    <property type="entry name" value="Ig"/>
    <property type="match status" value="2"/>
</dbReference>
<dbReference type="EMBL" id="JAINUF010000024">
    <property type="protein sequence ID" value="KAJ8332892.1"/>
    <property type="molecule type" value="Genomic_DNA"/>
</dbReference>
<keyword evidence="4" id="KW-1185">Reference proteome</keyword>
<protein>
    <recommendedName>
        <fullName evidence="2">Ig-like domain-containing protein</fullName>
    </recommendedName>
</protein>